<evidence type="ECO:0000313" key="2">
    <source>
        <dbReference type="EMBL" id="CAE7219611.1"/>
    </source>
</evidence>
<sequence>MKFGQYALLLSVALARQLTIRSVGKDVSEATTVQSCDNLRCPRAWLPKLNHHTLTGNRVEDCCEKSCKLFTCTGIYRTNPAYWDNVGNSPQVCCDQTCGSDFECDAGYVLADATAPGVSKEECCKPKCELFSCEAPWAPSVAKKDVVSSAAEDCCDQTCAAVNCSASGWAVNESKALVVGSSVQDCCTPTCSNTAQVTCPTGFAVKPEDVNKTEGCCQKQCKAHKCSDGWTDDDSKADDFADSDEACCVKTCKQFECPAEDGWAPWESVANDIGNNVTQCCLPTCKQFTCNATEGWLPAPKNGKDNVVGSTSSACCVPACSSYSCSPDKGLMQIPDAAKIPGASDELCCESAKCDRVRKNMTELGKDEYCNSLSADDCEKKFIKYKSKTEVKASNGKVAATAKSTHIVSCTYNTTYQLCRYDTDREIKGGCSGV</sequence>
<evidence type="ECO:0000313" key="3">
    <source>
        <dbReference type="Proteomes" id="UP000604046"/>
    </source>
</evidence>
<reference evidence="2" key="1">
    <citation type="submission" date="2021-02" db="EMBL/GenBank/DDBJ databases">
        <authorList>
            <person name="Dougan E. K."/>
            <person name="Rhodes N."/>
            <person name="Thang M."/>
            <person name="Chan C."/>
        </authorList>
    </citation>
    <scope>NUCLEOTIDE SEQUENCE</scope>
</reference>
<accession>A0A812KAH2</accession>
<dbReference type="EMBL" id="CAJNDS010000569">
    <property type="protein sequence ID" value="CAE7219611.1"/>
    <property type="molecule type" value="Genomic_DNA"/>
</dbReference>
<feature type="signal peptide" evidence="1">
    <location>
        <begin position="1"/>
        <end position="15"/>
    </location>
</feature>
<dbReference type="Proteomes" id="UP000604046">
    <property type="component" value="Unassembled WGS sequence"/>
</dbReference>
<proteinExistence type="predicted"/>
<evidence type="ECO:0000256" key="1">
    <source>
        <dbReference type="SAM" id="SignalP"/>
    </source>
</evidence>
<dbReference type="OrthoDB" id="441017at2759"/>
<keyword evidence="3" id="KW-1185">Reference proteome</keyword>
<gene>
    <name evidence="2" type="ORF">SNAT2548_LOCUS7977</name>
</gene>
<dbReference type="AlphaFoldDB" id="A0A812KAH2"/>
<feature type="chain" id="PRO_5032646672" evidence="1">
    <location>
        <begin position="16"/>
        <end position="434"/>
    </location>
</feature>
<name>A0A812KAH2_9DINO</name>
<organism evidence="2 3">
    <name type="scientific">Symbiodinium natans</name>
    <dbReference type="NCBI Taxonomy" id="878477"/>
    <lineage>
        <taxon>Eukaryota</taxon>
        <taxon>Sar</taxon>
        <taxon>Alveolata</taxon>
        <taxon>Dinophyceae</taxon>
        <taxon>Suessiales</taxon>
        <taxon>Symbiodiniaceae</taxon>
        <taxon>Symbiodinium</taxon>
    </lineage>
</organism>
<keyword evidence="1" id="KW-0732">Signal</keyword>
<comment type="caution">
    <text evidence="2">The sequence shown here is derived from an EMBL/GenBank/DDBJ whole genome shotgun (WGS) entry which is preliminary data.</text>
</comment>
<protein>
    <submittedName>
        <fullName evidence="2">Uncharacterized protein</fullName>
    </submittedName>
</protein>